<keyword evidence="3" id="KW-0808">Transferase</keyword>
<keyword evidence="2" id="KW-1003">Cell membrane</keyword>
<sequence>MTELLHILTILAIFTLASCIATAMLRKILIKKSILDNPNERSSHTIPTPRGGGLALMSILLLGWAGYGASSTTPLPGFWYIFAGSIALMSISWLDDLKNLSPKSRLLIQVIVVCASLWAITHDGQTIKLFPEIIPQWLDYLFIALSWIWFINLYNFMDGIDGITGVETSTITLGLILIAFYYSWQPDALYLPLFVLAATLGFLIWNWEPAAIFLGDVGSVPLGYILGWFMIFLITKGMWAAAFILPLYYLCDATLTLIKRAIRKQRIWEAHKEHYYQIGAQNGLSHKSVSLVILACNTLLVALALFLSADYPWYSLMISLIIVSSTIKLLKTNNTGKKNQN</sequence>
<dbReference type="GO" id="GO:0044038">
    <property type="term" value="P:cell wall macromolecule biosynthetic process"/>
    <property type="evidence" value="ECO:0007669"/>
    <property type="project" value="TreeGrafter"/>
</dbReference>
<keyword evidence="7" id="KW-0479">Metal-binding</keyword>
<name>A0A0H2ME04_9PROT</name>
<dbReference type="GO" id="GO:0016780">
    <property type="term" value="F:phosphotransferase activity, for other substituted phosphate groups"/>
    <property type="evidence" value="ECO:0007669"/>
    <property type="project" value="InterPro"/>
</dbReference>
<dbReference type="CDD" id="cd06854">
    <property type="entry name" value="GT_WbpL_WbcO_like"/>
    <property type="match status" value="1"/>
</dbReference>
<evidence type="ECO:0000313" key="9">
    <source>
        <dbReference type="EMBL" id="KLN60779.1"/>
    </source>
</evidence>
<keyword evidence="6 8" id="KW-0472">Membrane</keyword>
<feature type="transmembrane region" description="Helical" evidence="8">
    <location>
        <begin position="212"/>
        <end position="233"/>
    </location>
</feature>
<keyword evidence="5 8" id="KW-1133">Transmembrane helix</keyword>
<dbReference type="Proteomes" id="UP000035444">
    <property type="component" value="Unassembled WGS sequence"/>
</dbReference>
<feature type="transmembrane region" description="Helical" evidence="8">
    <location>
        <begin position="163"/>
        <end position="182"/>
    </location>
</feature>
<keyword evidence="10" id="KW-1185">Reference proteome</keyword>
<proteinExistence type="predicted"/>
<evidence type="ECO:0000256" key="5">
    <source>
        <dbReference type="ARBA" id="ARBA00022989"/>
    </source>
</evidence>
<feature type="binding site" evidence="7">
    <location>
        <position position="216"/>
    </location>
    <ligand>
        <name>Mg(2+)</name>
        <dbReference type="ChEBI" id="CHEBI:18420"/>
    </ligand>
</feature>
<comment type="subcellular location">
    <subcellularLocation>
        <location evidence="1">Cell membrane</location>
        <topology evidence="1">Multi-pass membrane protein</topology>
    </subcellularLocation>
</comment>
<feature type="transmembrane region" description="Helical" evidence="8">
    <location>
        <begin position="46"/>
        <end position="65"/>
    </location>
</feature>
<feature type="transmembrane region" description="Helical" evidence="8">
    <location>
        <begin position="313"/>
        <end position="330"/>
    </location>
</feature>
<feature type="transmembrane region" description="Helical" evidence="8">
    <location>
        <begin position="137"/>
        <end position="156"/>
    </location>
</feature>
<dbReference type="Pfam" id="PF00953">
    <property type="entry name" value="Glycos_transf_4"/>
    <property type="match status" value="1"/>
</dbReference>
<dbReference type="PANTHER" id="PTHR22926">
    <property type="entry name" value="PHOSPHO-N-ACETYLMURAMOYL-PENTAPEPTIDE-TRANSFERASE"/>
    <property type="match status" value="1"/>
</dbReference>
<evidence type="ECO:0000256" key="6">
    <source>
        <dbReference type="ARBA" id="ARBA00023136"/>
    </source>
</evidence>
<evidence type="ECO:0008006" key="11">
    <source>
        <dbReference type="Google" id="ProtNLM"/>
    </source>
</evidence>
<reference evidence="9 10" key="1">
    <citation type="submission" date="2015-03" db="EMBL/GenBank/DDBJ databases">
        <title>Genome Sequence of Kiloniella spongiae MEBiC09566, isolated from a marine sponge.</title>
        <authorList>
            <person name="Shao Z."/>
            <person name="Wang L."/>
            <person name="Li X."/>
        </authorList>
    </citation>
    <scope>NUCLEOTIDE SEQUENCE [LARGE SCALE GENOMIC DNA]</scope>
    <source>
        <strain evidence="9 10">MEBiC09566</strain>
    </source>
</reference>
<evidence type="ECO:0000256" key="2">
    <source>
        <dbReference type="ARBA" id="ARBA00022475"/>
    </source>
</evidence>
<comment type="cofactor">
    <cofactor evidence="7">
        <name>Mg(2+)</name>
        <dbReference type="ChEBI" id="CHEBI:18420"/>
    </cofactor>
</comment>
<dbReference type="STRING" id="1489064.WH96_09880"/>
<dbReference type="PATRIC" id="fig|1489064.4.peg.3267"/>
<evidence type="ECO:0000256" key="3">
    <source>
        <dbReference type="ARBA" id="ARBA00022679"/>
    </source>
</evidence>
<dbReference type="GO" id="GO:0009103">
    <property type="term" value="P:lipopolysaccharide biosynthetic process"/>
    <property type="evidence" value="ECO:0007669"/>
    <property type="project" value="TreeGrafter"/>
</dbReference>
<feature type="transmembrane region" description="Helical" evidence="8">
    <location>
        <begin position="289"/>
        <end position="307"/>
    </location>
</feature>
<gene>
    <name evidence="9" type="ORF">WH96_09880</name>
</gene>
<evidence type="ECO:0000256" key="8">
    <source>
        <dbReference type="SAM" id="Phobius"/>
    </source>
</evidence>
<feature type="transmembrane region" description="Helical" evidence="8">
    <location>
        <begin position="106"/>
        <end position="125"/>
    </location>
</feature>
<dbReference type="PANTHER" id="PTHR22926:SF3">
    <property type="entry name" value="UNDECAPRENYL-PHOSPHATE ALPHA-N-ACETYLGLUCOSAMINYL 1-PHOSPHATE TRANSFERASE"/>
    <property type="match status" value="1"/>
</dbReference>
<dbReference type="AlphaFoldDB" id="A0A0H2ME04"/>
<feature type="transmembrane region" description="Helical" evidence="8">
    <location>
        <begin position="77"/>
        <end position="94"/>
    </location>
</feature>
<feature type="transmembrane region" description="Helical" evidence="8">
    <location>
        <begin position="188"/>
        <end position="205"/>
    </location>
</feature>
<accession>A0A0H2ME04</accession>
<feature type="transmembrane region" description="Helical" evidence="8">
    <location>
        <begin position="239"/>
        <end position="258"/>
    </location>
</feature>
<evidence type="ECO:0000256" key="1">
    <source>
        <dbReference type="ARBA" id="ARBA00004651"/>
    </source>
</evidence>
<evidence type="ECO:0000256" key="4">
    <source>
        <dbReference type="ARBA" id="ARBA00022692"/>
    </source>
</evidence>
<keyword evidence="4 8" id="KW-0812">Transmembrane</keyword>
<comment type="caution">
    <text evidence="9">The sequence shown here is derived from an EMBL/GenBank/DDBJ whole genome shotgun (WGS) entry which is preliminary data.</text>
</comment>
<dbReference type="EMBL" id="LAQL01000006">
    <property type="protein sequence ID" value="KLN60779.1"/>
    <property type="molecule type" value="Genomic_DNA"/>
</dbReference>
<dbReference type="InterPro" id="IPR000715">
    <property type="entry name" value="Glycosyl_transferase_4"/>
</dbReference>
<dbReference type="GO" id="GO:0005886">
    <property type="term" value="C:plasma membrane"/>
    <property type="evidence" value="ECO:0007669"/>
    <property type="project" value="UniProtKB-SubCell"/>
</dbReference>
<dbReference type="GO" id="GO:0046872">
    <property type="term" value="F:metal ion binding"/>
    <property type="evidence" value="ECO:0007669"/>
    <property type="project" value="UniProtKB-KW"/>
</dbReference>
<protein>
    <recommendedName>
        <fullName evidence="11">Glycosyl transferase</fullName>
    </recommendedName>
</protein>
<evidence type="ECO:0000313" key="10">
    <source>
        <dbReference type="Proteomes" id="UP000035444"/>
    </source>
</evidence>
<evidence type="ECO:0000256" key="7">
    <source>
        <dbReference type="PIRSR" id="PIRSR600715-1"/>
    </source>
</evidence>
<keyword evidence="7" id="KW-0460">Magnesium</keyword>
<dbReference type="GO" id="GO:0071555">
    <property type="term" value="P:cell wall organization"/>
    <property type="evidence" value="ECO:0007669"/>
    <property type="project" value="TreeGrafter"/>
</dbReference>
<feature type="binding site" evidence="7">
    <location>
        <position position="155"/>
    </location>
    <ligand>
        <name>Mg(2+)</name>
        <dbReference type="ChEBI" id="CHEBI:18420"/>
    </ligand>
</feature>
<feature type="transmembrane region" description="Helical" evidence="8">
    <location>
        <begin position="6"/>
        <end position="25"/>
    </location>
</feature>
<organism evidence="9 10">
    <name type="scientific">Kiloniella spongiae</name>
    <dbReference type="NCBI Taxonomy" id="1489064"/>
    <lineage>
        <taxon>Bacteria</taxon>
        <taxon>Pseudomonadati</taxon>
        <taxon>Pseudomonadota</taxon>
        <taxon>Alphaproteobacteria</taxon>
        <taxon>Rhodospirillales</taxon>
        <taxon>Kiloniellaceae</taxon>
        <taxon>Kiloniella</taxon>
    </lineage>
</organism>